<dbReference type="Proteomes" id="UP000288102">
    <property type="component" value="Unassembled WGS sequence"/>
</dbReference>
<reference evidence="2" key="1">
    <citation type="journal article" date="2019" name="Syst. Appl. Microbiol.">
        <title>Flavobacterium circumlabens sp. nov. and Flavobacterium cupreum sp. nov., two psychrotrophic species isolated from Antarctic environmental samples.</title>
        <authorList>
            <person name="Kralova S."/>
            <person name="Busse H.-J."/>
            <person name="Svec P."/>
            <person name="Maslanova I."/>
            <person name="Stankova E."/>
            <person name="Bartak M."/>
            <person name="Sedlacek I."/>
        </authorList>
    </citation>
    <scope>NUCLEOTIDE SEQUENCE [LARGE SCALE GENOMIC DNA]</scope>
    <source>
        <strain evidence="2">CCM 8825</strain>
    </source>
</reference>
<sequence length="86" mass="10301">MDNKVLQFLIAGGLLPLAQFIKNKEIILCPEDQPDINKINTDEKEFRLKIKFFKLTIKEGFFWNTQIWEIREKPLSDEQMENLFKK</sequence>
<accession>A0A434A0M7</accession>
<dbReference type="AlphaFoldDB" id="A0A434A0M7"/>
<comment type="caution">
    <text evidence="1">The sequence shown here is derived from an EMBL/GenBank/DDBJ whole genome shotgun (WGS) entry which is preliminary data.</text>
</comment>
<protein>
    <submittedName>
        <fullName evidence="1">Uncharacterized protein</fullName>
    </submittedName>
</protein>
<name>A0A434A0M7_9FLAO</name>
<proteinExistence type="predicted"/>
<gene>
    <name evidence="1" type="ORF">D0817_23695</name>
</gene>
<evidence type="ECO:0000313" key="2">
    <source>
        <dbReference type="Proteomes" id="UP000288102"/>
    </source>
</evidence>
<evidence type="ECO:0000313" key="1">
    <source>
        <dbReference type="EMBL" id="RUT67940.1"/>
    </source>
</evidence>
<organism evidence="1 2">
    <name type="scientific">Flavobacterium cupreum</name>
    <dbReference type="NCBI Taxonomy" id="2133766"/>
    <lineage>
        <taxon>Bacteria</taxon>
        <taxon>Pseudomonadati</taxon>
        <taxon>Bacteroidota</taxon>
        <taxon>Flavobacteriia</taxon>
        <taxon>Flavobacteriales</taxon>
        <taxon>Flavobacteriaceae</taxon>
        <taxon>Flavobacterium</taxon>
    </lineage>
</organism>
<dbReference type="RefSeq" id="WP_127340760.1">
    <property type="nucleotide sequence ID" value="NZ_QWDM01000023.1"/>
</dbReference>
<dbReference type="EMBL" id="QWDM01000023">
    <property type="protein sequence ID" value="RUT67940.1"/>
    <property type="molecule type" value="Genomic_DNA"/>
</dbReference>
<keyword evidence="2" id="KW-1185">Reference proteome</keyword>